<dbReference type="PANTHER" id="PTHR17985">
    <property type="entry name" value="SER/THR-RICH PROTEIN T10 IN DGCR REGION"/>
    <property type="match status" value="1"/>
</dbReference>
<comment type="caution">
    <text evidence="1">The sequence shown here is derived from an EMBL/GenBank/DDBJ whole genome shotgun (WGS) entry which is preliminary data.</text>
</comment>
<dbReference type="Proteomes" id="UP000295554">
    <property type="component" value="Unassembled WGS sequence"/>
</dbReference>
<sequence length="262" mass="28290">MCLILFAHQVSADYPLVVAANRDEFHSRPTAPAHRWPEHPGLLAGRDLQAGGTWMGIHSNGRFAAITNFRDPDRTRAAPRSRGELTTRFLLTDTGAEDFLAGLMTSVDDYAGFSLLLGEGDELWYYSNSGKGSGALPRPLAPGVYGLSNALLDTPWPKVELGKQALSRVLAGDVINHDELAAVVGDRQLASEEQLHPQGLDGEMDQMLSAQFIVNPAYGTRATTTCWRDSAAAYHWREQTIAASGEITGTVEQVIATQPGCG</sequence>
<dbReference type="RefSeq" id="WP_133210124.1">
    <property type="nucleotide sequence ID" value="NZ_SMSE01000001.1"/>
</dbReference>
<dbReference type="EMBL" id="SMSE01000001">
    <property type="protein sequence ID" value="TDG15553.1"/>
    <property type="molecule type" value="Genomic_DNA"/>
</dbReference>
<name>A0A4R5LVT4_9GAMM</name>
<evidence type="ECO:0000313" key="2">
    <source>
        <dbReference type="Proteomes" id="UP000295554"/>
    </source>
</evidence>
<gene>
    <name evidence="1" type="ORF">E2F43_04805</name>
</gene>
<dbReference type="OrthoDB" id="4380123at2"/>
<dbReference type="AlphaFoldDB" id="A0A4R5LVT4"/>
<evidence type="ECO:0000313" key="1">
    <source>
        <dbReference type="EMBL" id="TDG15553.1"/>
    </source>
</evidence>
<proteinExistence type="predicted"/>
<dbReference type="Pfam" id="PF05742">
    <property type="entry name" value="TANGO2"/>
    <property type="match status" value="1"/>
</dbReference>
<dbReference type="PANTHER" id="PTHR17985:SF8">
    <property type="entry name" value="TRANSPORT AND GOLGI ORGANIZATION PROTEIN 2 HOMOLOG"/>
    <property type="match status" value="1"/>
</dbReference>
<protein>
    <submittedName>
        <fullName evidence="1">NRDE family protein</fullName>
    </submittedName>
</protein>
<accession>A0A4R5LVT4</accession>
<dbReference type="InterPro" id="IPR008551">
    <property type="entry name" value="TANGO2"/>
</dbReference>
<keyword evidence="2" id="KW-1185">Reference proteome</keyword>
<organism evidence="1 2">
    <name type="scientific">Seongchinamella unica</name>
    <dbReference type="NCBI Taxonomy" id="2547392"/>
    <lineage>
        <taxon>Bacteria</taxon>
        <taxon>Pseudomonadati</taxon>
        <taxon>Pseudomonadota</taxon>
        <taxon>Gammaproteobacteria</taxon>
        <taxon>Cellvibrionales</taxon>
        <taxon>Halieaceae</taxon>
        <taxon>Seongchinamella</taxon>
    </lineage>
</organism>
<reference evidence="1 2" key="1">
    <citation type="submission" date="2019-03" db="EMBL/GenBank/DDBJ databases">
        <title>Seongchinamella monodicae gen. nov., sp. nov., a novel member of the Gammaproteobacteria isolated from a tidal mudflat of beach.</title>
        <authorList>
            <person name="Yang H.G."/>
            <person name="Kang J.W."/>
            <person name="Lee S.D."/>
        </authorList>
    </citation>
    <scope>NUCLEOTIDE SEQUENCE [LARGE SCALE GENOMIC DNA]</scope>
    <source>
        <strain evidence="1 2">GH4-78</strain>
    </source>
</reference>